<evidence type="ECO:0000313" key="2">
    <source>
        <dbReference type="EMBL" id="URD93609.1"/>
    </source>
</evidence>
<feature type="domain" description="DUF7803" evidence="1">
    <location>
        <begin position="69"/>
        <end position="128"/>
    </location>
</feature>
<dbReference type="Proteomes" id="UP001055439">
    <property type="component" value="Chromosome 3"/>
</dbReference>
<dbReference type="Pfam" id="PF25086">
    <property type="entry name" value="DUF7803"/>
    <property type="match status" value="2"/>
</dbReference>
<name>A0A9E7FCT5_9LILI</name>
<dbReference type="AlphaFoldDB" id="A0A9E7FCT5"/>
<evidence type="ECO:0000259" key="1">
    <source>
        <dbReference type="Pfam" id="PF25086"/>
    </source>
</evidence>
<organism evidence="2 3">
    <name type="scientific">Musa troglodytarum</name>
    <name type="common">fe'i banana</name>
    <dbReference type="NCBI Taxonomy" id="320322"/>
    <lineage>
        <taxon>Eukaryota</taxon>
        <taxon>Viridiplantae</taxon>
        <taxon>Streptophyta</taxon>
        <taxon>Embryophyta</taxon>
        <taxon>Tracheophyta</taxon>
        <taxon>Spermatophyta</taxon>
        <taxon>Magnoliopsida</taxon>
        <taxon>Liliopsida</taxon>
        <taxon>Zingiberales</taxon>
        <taxon>Musaceae</taxon>
        <taxon>Musa</taxon>
    </lineage>
</organism>
<evidence type="ECO:0000313" key="3">
    <source>
        <dbReference type="Proteomes" id="UP001055439"/>
    </source>
</evidence>
<dbReference type="InterPro" id="IPR056705">
    <property type="entry name" value="DUF7803"/>
</dbReference>
<dbReference type="PANTHER" id="PTHR36047:SF1">
    <property type="entry name" value="OS01G0191000 PROTEIN"/>
    <property type="match status" value="1"/>
</dbReference>
<protein>
    <recommendedName>
        <fullName evidence="1">DUF7803 domain-containing protein</fullName>
    </recommendedName>
</protein>
<gene>
    <name evidence="2" type="ORF">MUK42_31653</name>
</gene>
<accession>A0A9E7FCT5</accession>
<proteinExistence type="predicted"/>
<dbReference type="OrthoDB" id="1884014at2759"/>
<keyword evidence="3" id="KW-1185">Reference proteome</keyword>
<dbReference type="PANTHER" id="PTHR36047">
    <property type="entry name" value="OS01G0191000 PROTEIN"/>
    <property type="match status" value="1"/>
</dbReference>
<sequence>MAAAVEEAADGNNGSGGGGSLQINDIDPFCQDEIVLYRECAAKRIVNINWDCPCPLKKQRKELLNFNLRHMILASGIRGMEGFHQRWSLHGHLEDTELEALNQGIEERKAGMIQGEPKRDLVRKKWVFGRFCLLPCDFDSALDPLPHLKTIMLLILKWFYSSIHVF</sequence>
<dbReference type="EMBL" id="CP097505">
    <property type="protein sequence ID" value="URD93609.1"/>
    <property type="molecule type" value="Genomic_DNA"/>
</dbReference>
<reference evidence="2" key="1">
    <citation type="submission" date="2022-05" db="EMBL/GenBank/DDBJ databases">
        <title>The Musa troglodytarum L. genome provides insights into the mechanism of non-climacteric behaviour and enrichment of carotenoids.</title>
        <authorList>
            <person name="Wang J."/>
        </authorList>
    </citation>
    <scope>NUCLEOTIDE SEQUENCE</scope>
    <source>
        <tissue evidence="2">Leaf</tissue>
    </source>
</reference>
<feature type="domain" description="DUF7803" evidence="1">
    <location>
        <begin position="21"/>
        <end position="45"/>
    </location>
</feature>